<dbReference type="Proteomes" id="UP000588277">
    <property type="component" value="Unassembled WGS sequence"/>
</dbReference>
<evidence type="ECO:0000256" key="1">
    <source>
        <dbReference type="SAM" id="Phobius"/>
    </source>
</evidence>
<keyword evidence="1" id="KW-1133">Transmembrane helix</keyword>
<keyword evidence="1" id="KW-0472">Membrane</keyword>
<sequence length="374" mass="38484">MSRHRDASWRWPAVEAWRDLRGGVGNPALWAVVLAAILVLCGGADAIAVRQLADTAWTYRESGGDVLTVSAPRGIRGRDCAALTSIPGVDGAVAMRGADVVTPVALPDAPYMAYEVTDGVRDVVDVDGRDGFVIAAKVGEQLGVGVGDDLVTADGARHTVTGTFDWPGDGRLPQYATAVFLSVPVSEMDAMFDSCWVCAWPMTSAVRDALYATVSESASGGGGIAGLGAPVPTPSRLNPLLPGNPPDAASYRGRITRFAVVPALLLAAMAGAGSVLQRRVELAMLRQFGASRPQVAEKMLAVALGWSLPAALGVLGVLAAVLAPAARSVPDALALCADGPLRVVAAGLAGAYLGVVAASCAMSPRALPRLVRMR</sequence>
<evidence type="ECO:0008006" key="4">
    <source>
        <dbReference type="Google" id="ProtNLM"/>
    </source>
</evidence>
<dbReference type="EMBL" id="JAAIIH010000017">
    <property type="protein sequence ID" value="NMN01156.1"/>
    <property type="molecule type" value="Genomic_DNA"/>
</dbReference>
<organism evidence="2 3">
    <name type="scientific">Bifidobacterium moraviense</name>
    <dbReference type="NCBI Taxonomy" id="2675323"/>
    <lineage>
        <taxon>Bacteria</taxon>
        <taxon>Bacillati</taxon>
        <taxon>Actinomycetota</taxon>
        <taxon>Actinomycetes</taxon>
        <taxon>Bifidobacteriales</taxon>
        <taxon>Bifidobacteriaceae</taxon>
        <taxon>Bifidobacterium</taxon>
    </lineage>
</organism>
<evidence type="ECO:0000313" key="3">
    <source>
        <dbReference type="Proteomes" id="UP000588277"/>
    </source>
</evidence>
<keyword evidence="1" id="KW-0812">Transmembrane</keyword>
<feature type="transmembrane region" description="Helical" evidence="1">
    <location>
        <begin position="258"/>
        <end position="278"/>
    </location>
</feature>
<comment type="caution">
    <text evidence="2">The sequence shown here is derived from an EMBL/GenBank/DDBJ whole genome shotgun (WGS) entry which is preliminary data.</text>
</comment>
<dbReference type="RefSeq" id="WP_169276236.1">
    <property type="nucleotide sequence ID" value="NZ_JAAIIH010000017.1"/>
</dbReference>
<name>A0A7Y0F337_9BIFI</name>
<reference evidence="2 3" key="1">
    <citation type="submission" date="2020-02" db="EMBL/GenBank/DDBJ databases">
        <title>Characterization of phylogenetic diversity of novel bifidobacterial species isolated in Czech ZOOs.</title>
        <authorList>
            <person name="Lugli G.A."/>
            <person name="Vera N.B."/>
            <person name="Ventura M."/>
        </authorList>
    </citation>
    <scope>NUCLEOTIDE SEQUENCE [LARGE SCALE GENOMIC DNA]</scope>
    <source>
        <strain evidence="2 3">DSM 109958</strain>
    </source>
</reference>
<dbReference type="AlphaFoldDB" id="A0A7Y0F337"/>
<feature type="transmembrane region" description="Helical" evidence="1">
    <location>
        <begin position="299"/>
        <end position="323"/>
    </location>
</feature>
<protein>
    <recommendedName>
        <fullName evidence="4">FtsX-like permease family protein</fullName>
    </recommendedName>
</protein>
<gene>
    <name evidence="2" type="ORF">G1C96_1741</name>
</gene>
<feature type="transmembrane region" description="Helical" evidence="1">
    <location>
        <begin position="343"/>
        <end position="364"/>
    </location>
</feature>
<keyword evidence="3" id="KW-1185">Reference proteome</keyword>
<proteinExistence type="predicted"/>
<evidence type="ECO:0000313" key="2">
    <source>
        <dbReference type="EMBL" id="NMN01156.1"/>
    </source>
</evidence>
<feature type="transmembrane region" description="Helical" evidence="1">
    <location>
        <begin position="28"/>
        <end position="49"/>
    </location>
</feature>
<accession>A0A7Y0F337</accession>